<accession>A0AAV2QBH5</accession>
<evidence type="ECO:0000256" key="1">
    <source>
        <dbReference type="SAM" id="MobiDB-lite"/>
    </source>
</evidence>
<proteinExistence type="predicted"/>
<protein>
    <submittedName>
        <fullName evidence="2">Uncharacterized protein</fullName>
    </submittedName>
</protein>
<dbReference type="AlphaFoldDB" id="A0AAV2QBH5"/>
<name>A0AAV2QBH5_MEGNR</name>
<comment type="caution">
    <text evidence="2">The sequence shown here is derived from an EMBL/GenBank/DDBJ whole genome shotgun (WGS) entry which is preliminary data.</text>
</comment>
<feature type="non-terminal residue" evidence="2">
    <location>
        <position position="1"/>
    </location>
</feature>
<feature type="region of interest" description="Disordered" evidence="1">
    <location>
        <begin position="1"/>
        <end position="22"/>
    </location>
</feature>
<evidence type="ECO:0000313" key="3">
    <source>
        <dbReference type="Proteomes" id="UP001497623"/>
    </source>
</evidence>
<organism evidence="2 3">
    <name type="scientific">Meganyctiphanes norvegica</name>
    <name type="common">Northern krill</name>
    <name type="synonym">Thysanopoda norvegica</name>
    <dbReference type="NCBI Taxonomy" id="48144"/>
    <lineage>
        <taxon>Eukaryota</taxon>
        <taxon>Metazoa</taxon>
        <taxon>Ecdysozoa</taxon>
        <taxon>Arthropoda</taxon>
        <taxon>Crustacea</taxon>
        <taxon>Multicrustacea</taxon>
        <taxon>Malacostraca</taxon>
        <taxon>Eumalacostraca</taxon>
        <taxon>Eucarida</taxon>
        <taxon>Euphausiacea</taxon>
        <taxon>Euphausiidae</taxon>
        <taxon>Meganyctiphanes</taxon>
    </lineage>
</organism>
<dbReference type="Proteomes" id="UP001497623">
    <property type="component" value="Unassembled WGS sequence"/>
</dbReference>
<evidence type="ECO:0000313" key="2">
    <source>
        <dbReference type="EMBL" id="CAL4075747.1"/>
    </source>
</evidence>
<reference evidence="2 3" key="1">
    <citation type="submission" date="2024-05" db="EMBL/GenBank/DDBJ databases">
        <authorList>
            <person name="Wallberg A."/>
        </authorList>
    </citation>
    <scope>NUCLEOTIDE SEQUENCE [LARGE SCALE GENOMIC DNA]</scope>
</reference>
<dbReference type="EMBL" id="CAXKWB010004885">
    <property type="protein sequence ID" value="CAL4075747.1"/>
    <property type="molecule type" value="Genomic_DNA"/>
</dbReference>
<sequence length="106" mass="11781">NDINPYQEETSSDTENDKNSHMTEFLAEAAHTSSSLEEFNTRFFNACKKLSYTNPIIDSSQEESELNKPILDMPPTDLPINELETEPAIKTPAKTVTETAETDVGA</sequence>
<gene>
    <name evidence="2" type="ORF">MNOR_LOCUS9899</name>
</gene>
<feature type="non-terminal residue" evidence="2">
    <location>
        <position position="106"/>
    </location>
</feature>
<keyword evidence="3" id="KW-1185">Reference proteome</keyword>